<dbReference type="PROSITE" id="PS00108">
    <property type="entry name" value="PROTEIN_KINASE_ST"/>
    <property type="match status" value="1"/>
</dbReference>
<comment type="caution">
    <text evidence="11">The sequence shown here is derived from an EMBL/GenBank/DDBJ whole genome shotgun (WGS) entry which is preliminary data.</text>
</comment>
<accession>A0A4R7FL77</accession>
<evidence type="ECO:0000256" key="2">
    <source>
        <dbReference type="ARBA" id="ARBA00022527"/>
    </source>
</evidence>
<dbReference type="Proteomes" id="UP000295344">
    <property type="component" value="Unassembled WGS sequence"/>
</dbReference>
<evidence type="ECO:0000256" key="7">
    <source>
        <dbReference type="PROSITE-ProRule" id="PRU10141"/>
    </source>
</evidence>
<evidence type="ECO:0000256" key="5">
    <source>
        <dbReference type="ARBA" id="ARBA00022777"/>
    </source>
</evidence>
<dbReference type="InterPro" id="IPR008271">
    <property type="entry name" value="Ser/Thr_kinase_AS"/>
</dbReference>
<dbReference type="GO" id="GO:0004674">
    <property type="term" value="F:protein serine/threonine kinase activity"/>
    <property type="evidence" value="ECO:0007669"/>
    <property type="project" value="UniProtKB-KW"/>
</dbReference>
<dbReference type="Gene3D" id="3.30.200.20">
    <property type="entry name" value="Phosphorylase Kinase, domain 1"/>
    <property type="match status" value="1"/>
</dbReference>
<feature type="domain" description="Protein kinase" evidence="10">
    <location>
        <begin position="16"/>
        <end position="270"/>
    </location>
</feature>
<evidence type="ECO:0000256" key="6">
    <source>
        <dbReference type="ARBA" id="ARBA00022840"/>
    </source>
</evidence>
<evidence type="ECO:0000256" key="4">
    <source>
        <dbReference type="ARBA" id="ARBA00022741"/>
    </source>
</evidence>
<organism evidence="11 12">
    <name type="scientific">Amnibacterium kyonggiense</name>
    <dbReference type="NCBI Taxonomy" id="595671"/>
    <lineage>
        <taxon>Bacteria</taxon>
        <taxon>Bacillati</taxon>
        <taxon>Actinomycetota</taxon>
        <taxon>Actinomycetes</taxon>
        <taxon>Micrococcales</taxon>
        <taxon>Microbacteriaceae</taxon>
        <taxon>Amnibacterium</taxon>
    </lineage>
</organism>
<dbReference type="EMBL" id="SOAM01000002">
    <property type="protein sequence ID" value="TDS77150.1"/>
    <property type="molecule type" value="Genomic_DNA"/>
</dbReference>
<evidence type="ECO:0000256" key="1">
    <source>
        <dbReference type="ARBA" id="ARBA00012513"/>
    </source>
</evidence>
<dbReference type="PANTHER" id="PTHR43289">
    <property type="entry name" value="MITOGEN-ACTIVATED PROTEIN KINASE KINASE KINASE 20-RELATED"/>
    <property type="match status" value="1"/>
</dbReference>
<keyword evidence="9" id="KW-1133">Transmembrane helix</keyword>
<feature type="compositionally biased region" description="Gly residues" evidence="8">
    <location>
        <begin position="383"/>
        <end position="400"/>
    </location>
</feature>
<dbReference type="Pfam" id="PF00069">
    <property type="entry name" value="Pkinase"/>
    <property type="match status" value="1"/>
</dbReference>
<dbReference type="GO" id="GO:0005524">
    <property type="term" value="F:ATP binding"/>
    <property type="evidence" value="ECO:0007669"/>
    <property type="project" value="UniProtKB-UniRule"/>
</dbReference>
<dbReference type="EC" id="2.7.11.1" evidence="1"/>
<keyword evidence="9" id="KW-0472">Membrane</keyword>
<dbReference type="PROSITE" id="PS00107">
    <property type="entry name" value="PROTEIN_KINASE_ATP"/>
    <property type="match status" value="1"/>
</dbReference>
<name>A0A4R7FL77_9MICO</name>
<dbReference type="PANTHER" id="PTHR43289:SF6">
    <property type="entry name" value="SERINE_THREONINE-PROTEIN KINASE NEKL-3"/>
    <property type="match status" value="1"/>
</dbReference>
<keyword evidence="9" id="KW-0812">Transmembrane</keyword>
<keyword evidence="2 11" id="KW-0723">Serine/threonine-protein kinase</keyword>
<evidence type="ECO:0000259" key="10">
    <source>
        <dbReference type="PROSITE" id="PS50011"/>
    </source>
</evidence>
<dbReference type="Gene3D" id="1.10.510.10">
    <property type="entry name" value="Transferase(Phosphotransferase) domain 1"/>
    <property type="match status" value="1"/>
</dbReference>
<proteinExistence type="predicted"/>
<dbReference type="PROSITE" id="PS50011">
    <property type="entry name" value="PROTEIN_KINASE_DOM"/>
    <property type="match status" value="1"/>
</dbReference>
<dbReference type="InterPro" id="IPR000719">
    <property type="entry name" value="Prot_kinase_dom"/>
</dbReference>
<dbReference type="SMART" id="SM00220">
    <property type="entry name" value="S_TKc"/>
    <property type="match status" value="1"/>
</dbReference>
<evidence type="ECO:0000256" key="9">
    <source>
        <dbReference type="SAM" id="Phobius"/>
    </source>
</evidence>
<keyword evidence="4 7" id="KW-0547">Nucleotide-binding</keyword>
<keyword evidence="3" id="KW-0808">Transferase</keyword>
<dbReference type="InterPro" id="IPR017441">
    <property type="entry name" value="Protein_kinase_ATP_BS"/>
</dbReference>
<sequence>MADRDVGAGAVLDDRYVLGDRIGRGGSGVVHRAWDRERGRAVAVKLLPAGAEPVGAQIGRRESDILAELDHPRIVALHDVLDTGRGTALVMELVDGPSLHQRLQRGALPLEEAAVVLRDVAAGLAHAHRRGVVHRDVKPGNVLLRLRGEAVAEAKLSDFGIARRADATRTTAERTVVGTLRFLSPEQARGERVTAASDVYSLGLTVLAAITGADAFPGPEAESLAGRLLRTPAVPAALPDDWADLLRGMTALAPEDRLDASATAALASALGSGRRPEVLPAAAGRFTAPLDPVGSAARIRSGRRRGRTAVAIAGVALAGALLGGAVAVVVDPAAVEQALPGALPAAEPVVTEGTPSAPAAAPRAPAPAPAPASDDRVARADGSGHGSGHGGGHGGHGSDD</sequence>
<keyword evidence="6 7" id="KW-0067">ATP-binding</keyword>
<keyword evidence="5 11" id="KW-0418">Kinase</keyword>
<feature type="binding site" evidence="7">
    <location>
        <position position="45"/>
    </location>
    <ligand>
        <name>ATP</name>
        <dbReference type="ChEBI" id="CHEBI:30616"/>
    </ligand>
</feature>
<dbReference type="CDD" id="cd14014">
    <property type="entry name" value="STKc_PknB_like"/>
    <property type="match status" value="1"/>
</dbReference>
<protein>
    <recommendedName>
        <fullName evidence="1">non-specific serine/threonine protein kinase</fullName>
        <ecNumber evidence="1">2.7.11.1</ecNumber>
    </recommendedName>
</protein>
<keyword evidence="12" id="KW-1185">Reference proteome</keyword>
<gene>
    <name evidence="11" type="ORF">CLV52_2090</name>
</gene>
<dbReference type="InterPro" id="IPR011009">
    <property type="entry name" value="Kinase-like_dom_sf"/>
</dbReference>
<evidence type="ECO:0000313" key="12">
    <source>
        <dbReference type="Proteomes" id="UP000295344"/>
    </source>
</evidence>
<dbReference type="AlphaFoldDB" id="A0A4R7FL77"/>
<dbReference type="SUPFAM" id="SSF56112">
    <property type="entry name" value="Protein kinase-like (PK-like)"/>
    <property type="match status" value="1"/>
</dbReference>
<dbReference type="OrthoDB" id="9762169at2"/>
<reference evidence="11 12" key="1">
    <citation type="submission" date="2019-03" db="EMBL/GenBank/DDBJ databases">
        <title>Genomic Encyclopedia of Archaeal and Bacterial Type Strains, Phase II (KMG-II): from individual species to whole genera.</title>
        <authorList>
            <person name="Goeker M."/>
        </authorList>
    </citation>
    <scope>NUCLEOTIDE SEQUENCE [LARGE SCALE GENOMIC DNA]</scope>
    <source>
        <strain evidence="11 12">DSM 24782</strain>
    </source>
</reference>
<feature type="region of interest" description="Disordered" evidence="8">
    <location>
        <begin position="350"/>
        <end position="400"/>
    </location>
</feature>
<dbReference type="RefSeq" id="WP_133766255.1">
    <property type="nucleotide sequence ID" value="NZ_BAAARP010000002.1"/>
</dbReference>
<evidence type="ECO:0000256" key="8">
    <source>
        <dbReference type="SAM" id="MobiDB-lite"/>
    </source>
</evidence>
<evidence type="ECO:0000313" key="11">
    <source>
        <dbReference type="EMBL" id="TDS77150.1"/>
    </source>
</evidence>
<feature type="transmembrane region" description="Helical" evidence="9">
    <location>
        <begin position="308"/>
        <end position="330"/>
    </location>
</feature>
<evidence type="ECO:0000256" key="3">
    <source>
        <dbReference type="ARBA" id="ARBA00022679"/>
    </source>
</evidence>